<feature type="compositionally biased region" description="Low complexity" evidence="9">
    <location>
        <begin position="40"/>
        <end position="51"/>
    </location>
</feature>
<gene>
    <name evidence="11" type="ORF">KQX54_018209</name>
</gene>
<dbReference type="EMBL" id="JAHXZJ010000001">
    <property type="protein sequence ID" value="KAH0568091.1"/>
    <property type="molecule type" value="Genomic_DNA"/>
</dbReference>
<keyword evidence="12" id="KW-1185">Reference proteome</keyword>
<evidence type="ECO:0000256" key="5">
    <source>
        <dbReference type="ARBA" id="ARBA00022771"/>
    </source>
</evidence>
<dbReference type="PANTHER" id="PTHR22937">
    <property type="entry name" value="E3 UBIQUITIN-PROTEIN LIGASE RNF165"/>
    <property type="match status" value="1"/>
</dbReference>
<evidence type="ECO:0000256" key="6">
    <source>
        <dbReference type="ARBA" id="ARBA00022786"/>
    </source>
</evidence>
<evidence type="ECO:0000256" key="1">
    <source>
        <dbReference type="ARBA" id="ARBA00000900"/>
    </source>
</evidence>
<organism evidence="11 12">
    <name type="scientific">Cotesia glomerata</name>
    <name type="common">Lepidopteran parasitic wasp</name>
    <name type="synonym">Apanteles glomeratus</name>
    <dbReference type="NCBI Taxonomy" id="32391"/>
    <lineage>
        <taxon>Eukaryota</taxon>
        <taxon>Metazoa</taxon>
        <taxon>Ecdysozoa</taxon>
        <taxon>Arthropoda</taxon>
        <taxon>Hexapoda</taxon>
        <taxon>Insecta</taxon>
        <taxon>Pterygota</taxon>
        <taxon>Neoptera</taxon>
        <taxon>Endopterygota</taxon>
        <taxon>Hymenoptera</taxon>
        <taxon>Apocrita</taxon>
        <taxon>Ichneumonoidea</taxon>
        <taxon>Braconidae</taxon>
        <taxon>Microgastrinae</taxon>
        <taxon>Cotesia</taxon>
    </lineage>
</organism>
<dbReference type="InterPro" id="IPR001841">
    <property type="entry name" value="Znf_RING"/>
</dbReference>
<evidence type="ECO:0000313" key="12">
    <source>
        <dbReference type="Proteomes" id="UP000826195"/>
    </source>
</evidence>
<evidence type="ECO:0000256" key="4">
    <source>
        <dbReference type="ARBA" id="ARBA00022723"/>
    </source>
</evidence>
<dbReference type="InterPro" id="IPR045191">
    <property type="entry name" value="MBR1/2-like"/>
</dbReference>
<dbReference type="Gene3D" id="3.30.40.10">
    <property type="entry name" value="Zinc/RING finger domain, C3HC4 (zinc finger)"/>
    <property type="match status" value="1"/>
</dbReference>
<evidence type="ECO:0000256" key="9">
    <source>
        <dbReference type="SAM" id="MobiDB-lite"/>
    </source>
</evidence>
<feature type="compositionally biased region" description="Basic and acidic residues" evidence="9">
    <location>
        <begin position="178"/>
        <end position="194"/>
    </location>
</feature>
<evidence type="ECO:0000256" key="8">
    <source>
        <dbReference type="PROSITE-ProRule" id="PRU00175"/>
    </source>
</evidence>
<evidence type="ECO:0000256" key="2">
    <source>
        <dbReference type="ARBA" id="ARBA00012483"/>
    </source>
</evidence>
<reference evidence="11 12" key="1">
    <citation type="journal article" date="2021" name="J. Hered.">
        <title>A chromosome-level genome assembly of the parasitoid wasp, Cotesia glomerata (Hymenoptera: Braconidae).</title>
        <authorList>
            <person name="Pinto B.J."/>
            <person name="Weis J.J."/>
            <person name="Gamble T."/>
            <person name="Ode P.J."/>
            <person name="Paul R."/>
            <person name="Zaspel J.M."/>
        </authorList>
    </citation>
    <scope>NUCLEOTIDE SEQUENCE [LARGE SCALE GENOMIC DNA]</scope>
    <source>
        <strain evidence="11">CgM1</strain>
    </source>
</reference>
<proteinExistence type="predicted"/>
<feature type="region of interest" description="Disordered" evidence="9">
    <location>
        <begin position="330"/>
        <end position="352"/>
    </location>
</feature>
<evidence type="ECO:0000259" key="10">
    <source>
        <dbReference type="PROSITE" id="PS50089"/>
    </source>
</evidence>
<dbReference type="SMART" id="SM00184">
    <property type="entry name" value="RING"/>
    <property type="match status" value="1"/>
</dbReference>
<dbReference type="GO" id="GO:0005634">
    <property type="term" value="C:nucleus"/>
    <property type="evidence" value="ECO:0007669"/>
    <property type="project" value="TreeGrafter"/>
</dbReference>
<comment type="caution">
    <text evidence="11">The sequence shown here is derived from an EMBL/GenBank/DDBJ whole genome shotgun (WGS) entry which is preliminary data.</text>
</comment>
<name>A0AAV7J7E2_COTGL</name>
<evidence type="ECO:0000313" key="11">
    <source>
        <dbReference type="EMBL" id="KAH0568091.1"/>
    </source>
</evidence>
<feature type="region of interest" description="Disordered" evidence="9">
    <location>
        <begin position="236"/>
        <end position="294"/>
    </location>
</feature>
<keyword evidence="3" id="KW-0808">Transferase</keyword>
<protein>
    <recommendedName>
        <fullName evidence="2">RING-type E3 ubiquitin transferase</fullName>
        <ecNumber evidence="2">2.3.2.27</ecNumber>
    </recommendedName>
</protein>
<keyword evidence="4" id="KW-0479">Metal-binding</keyword>
<feature type="domain" description="RING-type" evidence="10">
    <location>
        <begin position="631"/>
        <end position="672"/>
    </location>
</feature>
<feature type="compositionally biased region" description="Polar residues" evidence="9">
    <location>
        <begin position="255"/>
        <end position="265"/>
    </location>
</feature>
<dbReference type="CDD" id="cd16474">
    <property type="entry name" value="RING-H2_RNF111-like"/>
    <property type="match status" value="1"/>
</dbReference>
<keyword evidence="7" id="KW-0862">Zinc</keyword>
<sequence length="687" mass="78641">MTRFSYKFGRHSERMAEGKNTDEAWRKSKTDDRNALFNPDTTTSSEDSNSTSLADIFDTAFTSTVDPTPQRCPAVTEMEYEHLFAESDIEEADSQNRVDSFVNQPQHSTSSNNLVFASYRSSSTPITDSRYWRGVRVNNCNMCRTRSRRDPVTQPLDNMCDERLCSHYRRKRILYDRELPAKHKTKKNEPHKIDNNQQVSNLSIAGPSRLIDTPVDYSITGSANNIIDTIDDNSNKMTRQVTNERSSSQSSAASTQILPSVSHQTTSKDHDDIPSAPDLQLDWSSSSESDDEDGSIQVLETVNYSNKQNTNQDNEQSDRTVTVVDLTAESDDENHSHSTATNSTSPQAQEISSLRNNYCVHRPPEHPRIIPGGVPYHRYPYQGTRMHPMYQRMWYIQQRVQETQRRRLYQRSSVHTCTPPNAHMYQPGRFVTDENSSPSSLPQMCCAANDSGNHADNYPQHPVLPPPQQPTVYSHPEASGPEPLVTNRTRIFPSSGLVNAMRNAEMEASPPDPMHPMPVHQHVHHHMYHWPPPIGRPHLARMPHVHIISPHMQNNVPPDMIPTYPVPLPDFVFQTRHMNTGFENYMRIVDLRRMSHISCGATQESIENHTFPHKYKRVKKVENGEDAIEKCTICLSEFEDFESVRRLPCMHLFHIDCVDQWLCTNKRCPICRVDIETYFQKELTATV</sequence>
<dbReference type="SUPFAM" id="SSF57850">
    <property type="entry name" value="RING/U-box"/>
    <property type="match status" value="1"/>
</dbReference>
<evidence type="ECO:0000256" key="3">
    <source>
        <dbReference type="ARBA" id="ARBA00022679"/>
    </source>
</evidence>
<feature type="region of interest" description="Disordered" evidence="9">
    <location>
        <begin position="178"/>
        <end position="205"/>
    </location>
</feature>
<dbReference type="Proteomes" id="UP000826195">
    <property type="component" value="Unassembled WGS sequence"/>
</dbReference>
<feature type="region of interest" description="Disordered" evidence="9">
    <location>
        <begin position="1"/>
        <end position="51"/>
    </location>
</feature>
<evidence type="ECO:0000256" key="7">
    <source>
        <dbReference type="ARBA" id="ARBA00022833"/>
    </source>
</evidence>
<feature type="compositionally biased region" description="Polar residues" evidence="9">
    <location>
        <begin position="236"/>
        <end position="245"/>
    </location>
</feature>
<dbReference type="PANTHER" id="PTHR22937:SF65">
    <property type="entry name" value="E3 UBIQUITIN-PROTEIN LIGASE ARK2C"/>
    <property type="match status" value="1"/>
</dbReference>
<comment type="catalytic activity">
    <reaction evidence="1">
        <text>S-ubiquitinyl-[E2 ubiquitin-conjugating enzyme]-L-cysteine + [acceptor protein]-L-lysine = [E2 ubiquitin-conjugating enzyme]-L-cysteine + N(6)-ubiquitinyl-[acceptor protein]-L-lysine.</text>
        <dbReference type="EC" id="2.3.2.27"/>
    </reaction>
</comment>
<dbReference type="PROSITE" id="PS50089">
    <property type="entry name" value="ZF_RING_2"/>
    <property type="match status" value="1"/>
</dbReference>
<feature type="compositionally biased region" description="Basic and acidic residues" evidence="9">
    <location>
        <begin position="10"/>
        <end position="34"/>
    </location>
</feature>
<dbReference type="InterPro" id="IPR013083">
    <property type="entry name" value="Znf_RING/FYVE/PHD"/>
</dbReference>
<keyword evidence="6" id="KW-0833">Ubl conjugation pathway</keyword>
<dbReference type="EC" id="2.3.2.27" evidence="2"/>
<accession>A0AAV7J7E2</accession>
<keyword evidence="5 8" id="KW-0863">Zinc-finger</keyword>
<dbReference type="GO" id="GO:0008270">
    <property type="term" value="F:zinc ion binding"/>
    <property type="evidence" value="ECO:0007669"/>
    <property type="project" value="UniProtKB-KW"/>
</dbReference>
<dbReference type="AlphaFoldDB" id="A0AAV7J7E2"/>
<dbReference type="GO" id="GO:0061630">
    <property type="term" value="F:ubiquitin protein ligase activity"/>
    <property type="evidence" value="ECO:0007669"/>
    <property type="project" value="UniProtKB-EC"/>
</dbReference>
<dbReference type="Pfam" id="PF13639">
    <property type="entry name" value="zf-RING_2"/>
    <property type="match status" value="1"/>
</dbReference>